<proteinExistence type="predicted"/>
<dbReference type="AlphaFoldDB" id="A0A8S3DWD7"/>
<evidence type="ECO:0000313" key="1">
    <source>
        <dbReference type="EMBL" id="CAF5049547.1"/>
    </source>
</evidence>
<protein>
    <submittedName>
        <fullName evidence="1">Uncharacterized protein</fullName>
    </submittedName>
</protein>
<dbReference type="EMBL" id="CAJOBH010225739">
    <property type="protein sequence ID" value="CAF5049547.1"/>
    <property type="molecule type" value="Genomic_DNA"/>
</dbReference>
<feature type="non-terminal residue" evidence="1">
    <location>
        <position position="1"/>
    </location>
</feature>
<accession>A0A8S3DWD7</accession>
<reference evidence="1" key="1">
    <citation type="submission" date="2021-02" db="EMBL/GenBank/DDBJ databases">
        <authorList>
            <person name="Nowell W R."/>
        </authorList>
    </citation>
    <scope>NUCLEOTIDE SEQUENCE</scope>
</reference>
<gene>
    <name evidence="1" type="ORF">BYL167_LOCUS57899</name>
</gene>
<organism evidence="1 2">
    <name type="scientific">Rotaria magnacalcarata</name>
    <dbReference type="NCBI Taxonomy" id="392030"/>
    <lineage>
        <taxon>Eukaryota</taxon>
        <taxon>Metazoa</taxon>
        <taxon>Spiralia</taxon>
        <taxon>Gnathifera</taxon>
        <taxon>Rotifera</taxon>
        <taxon>Eurotatoria</taxon>
        <taxon>Bdelloidea</taxon>
        <taxon>Philodinida</taxon>
        <taxon>Philodinidae</taxon>
        <taxon>Rotaria</taxon>
    </lineage>
</organism>
<evidence type="ECO:0000313" key="2">
    <source>
        <dbReference type="Proteomes" id="UP000681967"/>
    </source>
</evidence>
<name>A0A8S3DWD7_9BILA</name>
<sequence>ALSSSSSSKLNTNIRRKQKVGEDLVDEAFELLEGHKQLMAAARGSSHHLDRVAHL</sequence>
<comment type="caution">
    <text evidence="1">The sequence shown here is derived from an EMBL/GenBank/DDBJ whole genome shotgun (WGS) entry which is preliminary data.</text>
</comment>
<dbReference type="Proteomes" id="UP000681967">
    <property type="component" value="Unassembled WGS sequence"/>
</dbReference>